<accession>A0A074WT85</accession>
<proteinExistence type="predicted"/>
<feature type="compositionally biased region" description="Basic and acidic residues" evidence="1">
    <location>
        <begin position="1063"/>
        <end position="1073"/>
    </location>
</feature>
<dbReference type="InterPro" id="IPR050302">
    <property type="entry name" value="Rab_GAP_TBC_domain"/>
</dbReference>
<dbReference type="Proteomes" id="UP000027730">
    <property type="component" value="Unassembled WGS sequence"/>
</dbReference>
<protein>
    <submittedName>
        <fullName evidence="3">TBC-domain-containing protein</fullName>
    </submittedName>
</protein>
<dbReference type="PANTHER" id="PTHR47219:SF20">
    <property type="entry name" value="TBC1 DOMAIN FAMILY MEMBER 2B"/>
    <property type="match status" value="1"/>
</dbReference>
<dbReference type="PROSITE" id="PS50086">
    <property type="entry name" value="TBC_RABGAP"/>
    <property type="match status" value="1"/>
</dbReference>
<dbReference type="GO" id="GO:0031267">
    <property type="term" value="F:small GTPase binding"/>
    <property type="evidence" value="ECO:0007669"/>
    <property type="project" value="TreeGrafter"/>
</dbReference>
<dbReference type="RefSeq" id="XP_013430840.1">
    <property type="nucleotide sequence ID" value="XM_013575386.1"/>
</dbReference>
<feature type="compositionally biased region" description="Basic and acidic residues" evidence="1">
    <location>
        <begin position="76"/>
        <end position="90"/>
    </location>
</feature>
<dbReference type="SUPFAM" id="SSF47923">
    <property type="entry name" value="Ypt/Rab-GAP domain of gyp1p"/>
    <property type="match status" value="2"/>
</dbReference>
<feature type="compositionally biased region" description="Low complexity" evidence="1">
    <location>
        <begin position="63"/>
        <end position="75"/>
    </location>
</feature>
<evidence type="ECO:0000313" key="4">
    <source>
        <dbReference type="Proteomes" id="UP000027730"/>
    </source>
</evidence>
<dbReference type="SUPFAM" id="SSF47473">
    <property type="entry name" value="EF-hand"/>
    <property type="match status" value="1"/>
</dbReference>
<evidence type="ECO:0000313" key="3">
    <source>
        <dbReference type="EMBL" id="KEQ76415.1"/>
    </source>
</evidence>
<dbReference type="InterPro" id="IPR000195">
    <property type="entry name" value="Rab-GAP-TBC_dom"/>
</dbReference>
<dbReference type="Gene3D" id="1.10.472.80">
    <property type="entry name" value="Ypt/Rab-GAP domain of gyp1p, domain 3"/>
    <property type="match status" value="1"/>
</dbReference>
<dbReference type="EMBL" id="KL584703">
    <property type="protein sequence ID" value="KEQ76415.1"/>
    <property type="molecule type" value="Genomic_DNA"/>
</dbReference>
<gene>
    <name evidence="3" type="ORF">M436DRAFT_38585</name>
</gene>
<organism evidence="3 4">
    <name type="scientific">Aureobasidium namibiae CBS 147.97</name>
    <dbReference type="NCBI Taxonomy" id="1043004"/>
    <lineage>
        <taxon>Eukaryota</taxon>
        <taxon>Fungi</taxon>
        <taxon>Dikarya</taxon>
        <taxon>Ascomycota</taxon>
        <taxon>Pezizomycotina</taxon>
        <taxon>Dothideomycetes</taxon>
        <taxon>Dothideomycetidae</taxon>
        <taxon>Dothideales</taxon>
        <taxon>Saccotheciaceae</taxon>
        <taxon>Aureobasidium</taxon>
    </lineage>
</organism>
<dbReference type="STRING" id="1043004.A0A074WT85"/>
<name>A0A074WT85_9PEZI</name>
<dbReference type="GeneID" id="25409044"/>
<dbReference type="Gene3D" id="1.10.10.750">
    <property type="entry name" value="Ypt/Rab-GAP domain of gyp1p, domain 1"/>
    <property type="match status" value="1"/>
</dbReference>
<dbReference type="FunFam" id="1.10.8.270:FF:000015">
    <property type="entry name" value="GTPase activating protein (Gyp2)"/>
    <property type="match status" value="1"/>
</dbReference>
<dbReference type="HOGENOM" id="CLU_003538_1_0_1"/>
<evidence type="ECO:0000259" key="2">
    <source>
        <dbReference type="PROSITE" id="PS50086"/>
    </source>
</evidence>
<dbReference type="AlphaFoldDB" id="A0A074WT85"/>
<feature type="region of interest" description="Disordered" evidence="1">
    <location>
        <begin position="1063"/>
        <end position="1117"/>
    </location>
</feature>
<keyword evidence="4" id="KW-1185">Reference proteome</keyword>
<dbReference type="PANTHER" id="PTHR47219">
    <property type="entry name" value="RAB GTPASE-ACTIVATING PROTEIN 1-LIKE"/>
    <property type="match status" value="1"/>
</dbReference>
<dbReference type="Gene3D" id="1.10.238.10">
    <property type="entry name" value="EF-hand"/>
    <property type="match status" value="1"/>
</dbReference>
<dbReference type="OrthoDB" id="17687at2759"/>
<feature type="domain" description="Rab-GAP TBC" evidence="2">
    <location>
        <begin position="318"/>
        <end position="506"/>
    </location>
</feature>
<dbReference type="Pfam" id="PF00566">
    <property type="entry name" value="RabGAP-TBC"/>
    <property type="match status" value="1"/>
</dbReference>
<feature type="region of interest" description="Disordered" evidence="1">
    <location>
        <begin position="905"/>
        <end position="954"/>
    </location>
</feature>
<dbReference type="FunFam" id="1.10.472.80:FF:000021">
    <property type="entry name" value="GTPase activating protein (Gyp2)"/>
    <property type="match status" value="1"/>
</dbReference>
<dbReference type="InterPro" id="IPR035969">
    <property type="entry name" value="Rab-GAP_TBC_sf"/>
</dbReference>
<feature type="compositionally biased region" description="Basic and acidic residues" evidence="1">
    <location>
        <begin position="241"/>
        <end position="255"/>
    </location>
</feature>
<dbReference type="Gene3D" id="1.10.8.270">
    <property type="entry name" value="putative rabgap domain of human tbc1 domain family member 14 like domains"/>
    <property type="match status" value="1"/>
</dbReference>
<reference evidence="3 4" key="1">
    <citation type="journal article" date="2014" name="BMC Genomics">
        <title>Genome sequencing of four Aureobasidium pullulans varieties: biotechnological potential, stress tolerance, and description of new species.</title>
        <authorList>
            <person name="Gostin Ar C."/>
            <person name="Ohm R.A."/>
            <person name="Kogej T."/>
            <person name="Sonjak S."/>
            <person name="Turk M."/>
            <person name="Zajc J."/>
            <person name="Zalar P."/>
            <person name="Grube M."/>
            <person name="Sun H."/>
            <person name="Han J."/>
            <person name="Sharma A."/>
            <person name="Chiniquy J."/>
            <person name="Ngan C.Y."/>
            <person name="Lipzen A."/>
            <person name="Barry K."/>
            <person name="Grigoriev I.V."/>
            <person name="Gunde-Cimerman N."/>
        </authorList>
    </citation>
    <scope>NUCLEOTIDE SEQUENCE [LARGE SCALE GENOMIC DNA]</scope>
    <source>
        <strain evidence="3 4">CBS 147.97</strain>
    </source>
</reference>
<dbReference type="SMART" id="SM00164">
    <property type="entry name" value="TBC"/>
    <property type="match status" value="1"/>
</dbReference>
<feature type="compositionally biased region" description="Polar residues" evidence="1">
    <location>
        <begin position="914"/>
        <end position="951"/>
    </location>
</feature>
<evidence type="ECO:0000256" key="1">
    <source>
        <dbReference type="SAM" id="MobiDB-lite"/>
    </source>
</evidence>
<dbReference type="GO" id="GO:0005096">
    <property type="term" value="F:GTPase activator activity"/>
    <property type="evidence" value="ECO:0007669"/>
    <property type="project" value="TreeGrafter"/>
</dbReference>
<dbReference type="InterPro" id="IPR011992">
    <property type="entry name" value="EF-hand-dom_pair"/>
</dbReference>
<feature type="region of interest" description="Disordered" evidence="1">
    <location>
        <begin position="241"/>
        <end position="279"/>
    </location>
</feature>
<sequence length="1149" mass="127976">MWNSLSSFAQKAQVFVDQNLQPALNNLAPSDNRSSKAALFRHQFRLPDSQNPLYEITAELTLPPKTSSSSKSPTDTPRKSHERNNWDRERGNHYVGRLHLSEKFLCFSTQNSSFSPTSSTSLSTAFQGQTNGAGPSGNGFTLPLCAVRRVERLHSQSYMFALSITTWNGYPAPDEKNTKPSAKTAPPAPKLTIQLAGSRVQCEKFCDMLKKGLREGMREVDGMRKVVGECYSEYMLAAEAKRRSDKDSPSEKLIDDQSSEEQLKPPDAGLGMQFRYPGDPKKLRDKGKMRLWYEYLRENGRNATLVRQPDLPRLVRIGLPNRLRGEVWELTSGSFYFRMQQPKLYQDTLDKYEGQHSLAIDEIEKDLNRSLPEYPGFQSEEGIGRLRRVLTAYSWVNPEVGYCQAMNIVVAALLIYLSETQAFYILFVLCDRLLPGYYSQTMYGTLLDQRVFESLVERTLPILSEHLTKSDVQLSVVSLPWFLSLYINSMPLMFAFRVLDVFFLEGPKVLFQIGLAILRVNGEELLDAADDGTFISVLKSYFARLGESAHPKSENPKLRAVTNFQALMVVAFKEFSGITQQSISDLRAKHKDAVLDNIESFAKRTSIRNLGPESKKLSTIDLGFLYDRFYGVLYERQQRMEMIQQEQERRAKAAKTKADGIVSGIPSNVEMGRVGLGPSPTEMDYDSFREFLAGLAKWAITDSPSSPAKQDSEKNAGYFANTFRARSISLSPWGSGPEPAEHEFLQRIFKSWDTDNSEALNLQKVVAGFARIKGPRDIMSNISYFFDLYDDDKDGKVDREGILRISEALLFLSRRGITGSVTPSASSTNLAAQAEIGPDGMPLRGVNKDEQFLSSISAFIRRCFEYADPDQSSSEDAASAAADNLNSFSIGDDEDDEDAEEDLLNLNDEKPKPETTQSEESKSVPSITKTPVTPITNAPFNFGQTTPNRDVSANKALDPNHPLFITLPTFRMLILADEVLETFFDSGFPNSFHLADAPLPAGTVSTANLTTFSNFPAKVNLPVLSPGGPGAGVMAPGKGLRGMLDNIVTDGMRVAAEVRRRMDEAQKEIDRGATTRGTETDDEEEDEGGRDLLEGAEVDAAAPQTPARTESMEAAEERLEKEMEAAKVDKGKGKEKVVDDVQKSMVFER</sequence>
<feature type="region of interest" description="Disordered" evidence="1">
    <location>
        <begin position="60"/>
        <end position="90"/>
    </location>
</feature>